<dbReference type="GO" id="GO:0000139">
    <property type="term" value="C:Golgi membrane"/>
    <property type="evidence" value="ECO:0007669"/>
    <property type="project" value="UniProtKB-SubCell"/>
</dbReference>
<dbReference type="GO" id="GO:0008270">
    <property type="term" value="F:zinc ion binding"/>
    <property type="evidence" value="ECO:0007669"/>
    <property type="project" value="UniProtKB-KW"/>
</dbReference>
<dbReference type="CDD" id="cd09028">
    <property type="entry name" value="ArfGap_ArfGap3"/>
    <property type="match status" value="1"/>
</dbReference>
<dbReference type="PROSITE" id="PS50115">
    <property type="entry name" value="ARFGAP"/>
    <property type="match status" value="1"/>
</dbReference>
<keyword evidence="8 16" id="KW-0863">Zinc-finger</keyword>
<keyword evidence="12" id="KW-0333">Golgi apparatus</keyword>
<evidence type="ECO:0000256" key="8">
    <source>
        <dbReference type="ARBA" id="ARBA00022771"/>
    </source>
</evidence>
<evidence type="ECO:0000313" key="19">
    <source>
        <dbReference type="Ensembl" id="ENSXETP00000107309"/>
    </source>
</evidence>
<dbReference type="InterPro" id="IPR038508">
    <property type="entry name" value="ArfGAP_dom_sf"/>
</dbReference>
<dbReference type="FunFam" id="1.10.220.150:FF:000004">
    <property type="entry name" value="Putative ADP-ribosylation factor GTPase-activating protein 2"/>
    <property type="match status" value="1"/>
</dbReference>
<feature type="compositionally biased region" description="Basic and acidic residues" evidence="17">
    <location>
        <begin position="569"/>
        <end position="583"/>
    </location>
</feature>
<dbReference type="GO" id="GO:0016192">
    <property type="term" value="P:vesicle-mediated transport"/>
    <property type="evidence" value="ECO:0007669"/>
    <property type="project" value="UniProtKB-KW"/>
</dbReference>
<comment type="function">
    <text evidence="14">GTPase-activating protein (GAP) for ADP ribosylation factor 1 (ARF1). Hydrolysis of ARF1-bound GTP may lead to dissociation of coatomer from Golgi-derived membranes to allow fusion with target membranes.</text>
</comment>
<evidence type="ECO:0000256" key="13">
    <source>
        <dbReference type="ARBA" id="ARBA00023136"/>
    </source>
</evidence>
<feature type="compositionally biased region" description="Polar residues" evidence="17">
    <location>
        <begin position="329"/>
        <end position="338"/>
    </location>
</feature>
<dbReference type="GeneTree" id="ENSGT00940000158466"/>
<dbReference type="FunCoup" id="A0A803JHD0">
    <property type="interactions" value="2060"/>
</dbReference>
<dbReference type="Gene3D" id="1.10.220.150">
    <property type="entry name" value="Arf GTPase activating protein"/>
    <property type="match status" value="1"/>
</dbReference>
<proteinExistence type="predicted"/>
<keyword evidence="6" id="KW-0597">Phosphoprotein</keyword>
<feature type="region of interest" description="Disordered" evidence="17">
    <location>
        <begin position="311"/>
        <end position="347"/>
    </location>
</feature>
<evidence type="ECO:0000256" key="15">
    <source>
        <dbReference type="ARBA" id="ARBA00039243"/>
    </source>
</evidence>
<keyword evidence="9" id="KW-0862">Zinc</keyword>
<name>A0A803JHD0_XENTR</name>
<evidence type="ECO:0000259" key="18">
    <source>
        <dbReference type="PROSITE" id="PS50115"/>
    </source>
</evidence>
<keyword evidence="5" id="KW-0963">Cytoplasm</keyword>
<dbReference type="InterPro" id="IPR001164">
    <property type="entry name" value="ArfGAP_dom"/>
</dbReference>
<dbReference type="PANTHER" id="PTHR45686">
    <property type="entry name" value="ADP-RIBOSYLATION FACTOR GTPASE ACTIVATING PROTEIN 3, ISOFORM H-RELATED"/>
    <property type="match status" value="1"/>
</dbReference>
<comment type="subcellular location">
    <subcellularLocation>
        <location evidence="2">Cytoplasm</location>
    </subcellularLocation>
    <subcellularLocation>
        <location evidence="1">Golgi apparatus membrane</location>
        <topology evidence="1">Peripheral membrane protein</topology>
        <orientation evidence="1">Cytoplasmic side</orientation>
    </subcellularLocation>
</comment>
<evidence type="ECO:0000256" key="11">
    <source>
        <dbReference type="ARBA" id="ARBA00022927"/>
    </source>
</evidence>
<evidence type="ECO:0000256" key="9">
    <source>
        <dbReference type="ARBA" id="ARBA00022833"/>
    </source>
</evidence>
<keyword evidence="7" id="KW-0479">Metal-binding</keyword>
<evidence type="ECO:0000256" key="17">
    <source>
        <dbReference type="SAM" id="MobiDB-lite"/>
    </source>
</evidence>
<evidence type="ECO:0000256" key="16">
    <source>
        <dbReference type="PROSITE-ProRule" id="PRU00288"/>
    </source>
</evidence>
<dbReference type="GO" id="GO:0015031">
    <property type="term" value="P:protein transport"/>
    <property type="evidence" value="ECO:0007669"/>
    <property type="project" value="UniProtKB-KW"/>
</dbReference>
<keyword evidence="4" id="KW-0343">GTPase activation</keyword>
<accession>A0A803JHD0</accession>
<reference evidence="19" key="2">
    <citation type="submission" date="2021-03" db="UniProtKB">
        <authorList>
            <consortium name="Ensembl"/>
        </authorList>
    </citation>
    <scope>IDENTIFICATION</scope>
</reference>
<evidence type="ECO:0000256" key="10">
    <source>
        <dbReference type="ARBA" id="ARBA00022892"/>
    </source>
</evidence>
<dbReference type="PANTHER" id="PTHR45686:SF1">
    <property type="entry name" value="ADP-RIBOSYLATION FACTOR GTPASE-ACTIVATING PROTEIN 3"/>
    <property type="match status" value="1"/>
</dbReference>
<protein>
    <recommendedName>
        <fullName evidence="15">ADP-ribosylation factor GTPase-activating protein 3</fullName>
    </recommendedName>
</protein>
<dbReference type="SUPFAM" id="SSF57863">
    <property type="entry name" value="ArfGap/RecO-like zinc finger"/>
    <property type="match status" value="1"/>
</dbReference>
<organism evidence="19">
    <name type="scientific">Xenopus tropicalis</name>
    <name type="common">Western clawed frog</name>
    <name type="synonym">Silurana tropicalis</name>
    <dbReference type="NCBI Taxonomy" id="8364"/>
    <lineage>
        <taxon>Eukaryota</taxon>
        <taxon>Metazoa</taxon>
        <taxon>Chordata</taxon>
        <taxon>Craniata</taxon>
        <taxon>Vertebrata</taxon>
        <taxon>Euteleostomi</taxon>
        <taxon>Amphibia</taxon>
        <taxon>Batrachia</taxon>
        <taxon>Anura</taxon>
        <taxon>Pipoidea</taxon>
        <taxon>Pipidae</taxon>
        <taxon>Xenopodinae</taxon>
        <taxon>Xenopus</taxon>
        <taxon>Silurana</taxon>
    </lineage>
</organism>
<dbReference type="PRINTS" id="PR00405">
    <property type="entry name" value="REVINTRACTNG"/>
</dbReference>
<keyword evidence="10" id="KW-0931">ER-Golgi transport</keyword>
<evidence type="ECO:0000256" key="6">
    <source>
        <dbReference type="ARBA" id="ARBA00022553"/>
    </source>
</evidence>
<dbReference type="Ensembl" id="ENSXETT00000114659">
    <property type="protein sequence ID" value="ENSXETP00000107309"/>
    <property type="gene ID" value="ENSXETG00000043955"/>
</dbReference>
<dbReference type="InParanoid" id="A0A803JHD0"/>
<evidence type="ECO:0000256" key="5">
    <source>
        <dbReference type="ARBA" id="ARBA00022490"/>
    </source>
</evidence>
<keyword evidence="3" id="KW-0813">Transport</keyword>
<feature type="domain" description="Arf-GAP" evidence="18">
    <location>
        <begin position="165"/>
        <end position="281"/>
    </location>
</feature>
<dbReference type="Pfam" id="PF01412">
    <property type="entry name" value="ArfGap"/>
    <property type="match status" value="1"/>
</dbReference>
<dbReference type="GO" id="GO:0005096">
    <property type="term" value="F:GTPase activator activity"/>
    <property type="evidence" value="ECO:0007669"/>
    <property type="project" value="UniProtKB-KW"/>
</dbReference>
<evidence type="ECO:0000256" key="7">
    <source>
        <dbReference type="ARBA" id="ARBA00022723"/>
    </source>
</evidence>
<feature type="region of interest" description="Disordered" evidence="17">
    <location>
        <begin position="553"/>
        <end position="593"/>
    </location>
</feature>
<sequence length="690" mass="74710">MASCQPIKDQLLSLSPSHKVCMASCQPIKDQLLSLSPSHKVCMASCQPIKDQLLSLSPSHKVCMASCQPIKDQHSFSPSAPPIKSVSLSHETLPTLTMEAPCESRDTNKSVAGGGGLRTVGACSCDSDVTAGADVAGAERCGWESVSETGGSGERMAEPHKQDIAAIFRRLRSIPSNKVCFDCGAKNPSWASITYGVFLCIDCSGTHRSLGVHLSFIRSTELDSNWSWFQLRCMQVGGNANATVFFRQHGCATNDTNAKYNSRASQLYRERVKSQATQATRRHGTDLWIDACGAPPLSPQHQEEDFFAAHSEQDNNTSQAPPQAEDTPINVSSESGPANNEGEPEVGPSVDYLSVSPKAALADAENLISAGNAPARESVSVLKKKPGAAKKGLGAKKGGLGAQKVSGKSFSEMERQAQAVDKQKEQEAATVTKRAEEPVVASLRLAYKDLEIQKQKDEEKLKNLPPKKAAEAERLGMGFGARSGISHSVLSEMTTIEQEAPKSVKAKKLYQEEEAEDFYFSAPRSRYREDPPEPVTSSFLSWDERSDDYWKMDSPGADTEVALTSKTTSYDDRPATRRKHDLEPAPSTDDAQKKFGNAKAISSDMFFGKQDSADYEARSRLDRLSGNSSISSADLFDEQKKDPTGNYTLTRVLPAAPDMANFKQGVKSVAGRLSVLANGVMTTIQDRYGS</sequence>
<evidence type="ECO:0000256" key="3">
    <source>
        <dbReference type="ARBA" id="ARBA00022448"/>
    </source>
</evidence>
<reference evidence="19" key="1">
    <citation type="journal article" date="2010" name="Science">
        <title>The genome of the Western clawed frog Xenopus tropicalis.</title>
        <authorList>
            <person name="Hellsten U."/>
            <person name="Harland R.M."/>
            <person name="Gilchrist M.J."/>
            <person name="Hendrix D."/>
            <person name="Jurka J."/>
            <person name="Kapitonov V."/>
            <person name="Ovcharenko I."/>
            <person name="Putnam N.H."/>
            <person name="Shu S."/>
            <person name="Taher L."/>
            <person name="Blitz I.L."/>
            <person name="Blumberg B."/>
            <person name="Dichmann D.S."/>
            <person name="Dubchak I."/>
            <person name="Amaya E."/>
            <person name="Detter J.C."/>
            <person name="Fletcher R."/>
            <person name="Gerhard D.S."/>
            <person name="Goodstein D."/>
            <person name="Graves T."/>
            <person name="Grigoriev I.V."/>
            <person name="Grimwood J."/>
            <person name="Kawashima T."/>
            <person name="Lindquist E."/>
            <person name="Lucas S.M."/>
            <person name="Mead P.E."/>
            <person name="Mitros T."/>
            <person name="Ogino H."/>
            <person name="Ohta Y."/>
            <person name="Poliakov A.V."/>
            <person name="Pollet N."/>
            <person name="Robert J."/>
            <person name="Salamov A."/>
            <person name="Sater A.K."/>
            <person name="Schmutz J."/>
            <person name="Terry A."/>
            <person name="Vize P.D."/>
            <person name="Warren W.C."/>
            <person name="Wells D."/>
            <person name="Wills A."/>
            <person name="Wilson R.K."/>
            <person name="Zimmerman L.B."/>
            <person name="Zorn A.M."/>
            <person name="Grainger R."/>
            <person name="Grammer T."/>
            <person name="Khokha M.K."/>
            <person name="Richardson P.M."/>
            <person name="Rokhsar D.S."/>
        </authorList>
    </citation>
    <scope>NUCLEOTIDE SEQUENCE [LARGE SCALE GENOMIC DNA]</scope>
    <source>
        <strain evidence="19">Nigerian</strain>
    </source>
</reference>
<keyword evidence="11" id="KW-0653">Protein transport</keyword>
<evidence type="ECO:0000256" key="4">
    <source>
        <dbReference type="ARBA" id="ARBA00022468"/>
    </source>
</evidence>
<evidence type="ECO:0000256" key="12">
    <source>
        <dbReference type="ARBA" id="ARBA00023034"/>
    </source>
</evidence>
<evidence type="ECO:0000256" key="1">
    <source>
        <dbReference type="ARBA" id="ARBA00004255"/>
    </source>
</evidence>
<dbReference type="InterPro" id="IPR037278">
    <property type="entry name" value="ARFGAP/RecO"/>
</dbReference>
<keyword evidence="13" id="KW-0472">Membrane</keyword>
<evidence type="ECO:0000256" key="2">
    <source>
        <dbReference type="ARBA" id="ARBA00004496"/>
    </source>
</evidence>
<dbReference type="AlphaFoldDB" id="A0A803JHD0"/>
<evidence type="ECO:0000256" key="14">
    <source>
        <dbReference type="ARBA" id="ARBA00037105"/>
    </source>
</evidence>
<dbReference type="SMART" id="SM00105">
    <property type="entry name" value="ArfGap"/>
    <property type="match status" value="1"/>
</dbReference>